<dbReference type="EMBL" id="KY114064">
    <property type="protein sequence ID" value="AQU64442.1"/>
    <property type="molecule type" value="Genomic_DNA"/>
</dbReference>
<keyword evidence="1" id="KW-0934">Plastid</keyword>
<dbReference type="AlphaFoldDB" id="A0A1W5RN87"/>
<gene>
    <name evidence="1" type="primary">orf164</name>
</gene>
<reference evidence="1" key="1">
    <citation type="journal article" date="2017" name="PeerJ">
        <title>lastomes of the green algae Hydrodictyon reticulatum and Pediastrum duplex (Sphaeropleales, Chlorophyceae).</title>
        <authorList>
            <person name="McManus H.A."/>
            <person name="Sanchez D."/>
            <person name="Karol K.G."/>
        </authorList>
    </citation>
    <scope>NUCLEOTIDE SEQUENCE</scope>
</reference>
<protein>
    <submittedName>
        <fullName evidence="1">Uncharacterized protein</fullName>
    </submittedName>
</protein>
<geneLocation type="chloroplast" evidence="1"/>
<keyword evidence="1" id="KW-0150">Chloroplast</keyword>
<sequence length="164" mass="18338">MCRLSFGEAQGLRSRYAKARSTNAQLKWRTEEAEEEEDAKSLLLLRIGSLRLGSLRLGSLRLGSAEAKEAKKVKEAKAAKNQREGVAENKIIKDCKEDSKSATKKETKFFKVYKLSGHVGISILLQNSICFLTNRAHFIVCGNSFFPALREVDGNKKRVSSFLI</sequence>
<dbReference type="GeneID" id="32880148"/>
<proteinExistence type="predicted"/>
<evidence type="ECO:0000313" key="1">
    <source>
        <dbReference type="EMBL" id="AQU64442.1"/>
    </source>
</evidence>
<accession>A0A1W5RN87</accession>
<dbReference type="RefSeq" id="YP_009364056.1">
    <property type="nucleotide sequence ID" value="NC_034654.1"/>
</dbReference>
<organism evidence="1">
    <name type="scientific">Pediastrum duplex</name>
    <name type="common">Green alga</name>
    <dbReference type="NCBI Taxonomy" id="3105"/>
    <lineage>
        <taxon>Eukaryota</taxon>
        <taxon>Viridiplantae</taxon>
        <taxon>Chlorophyta</taxon>
        <taxon>core chlorophytes</taxon>
        <taxon>Chlorophyceae</taxon>
        <taxon>CS clade</taxon>
        <taxon>Sphaeropleales</taxon>
        <taxon>Hydrodictyaceae</taxon>
        <taxon>Pediastrum</taxon>
    </lineage>
</organism>
<name>A0A1W5RN87_PEDDU</name>